<accession>A0A2T0XIR5</accession>
<keyword evidence="2" id="KW-1185">Reference proteome</keyword>
<dbReference type="RefSeq" id="WP_106153297.1">
    <property type="nucleotide sequence ID" value="NZ_PVTS01000009.1"/>
</dbReference>
<dbReference type="Proteomes" id="UP000252733">
    <property type="component" value="Unassembled WGS sequence"/>
</dbReference>
<evidence type="ECO:0000313" key="1">
    <source>
        <dbReference type="EMBL" id="RCW38969.1"/>
    </source>
</evidence>
<reference evidence="1 2" key="1">
    <citation type="submission" date="2018-07" db="EMBL/GenBank/DDBJ databases">
        <title>Freshwater and sediment microbial communities from various areas in North America, analyzing microbe dynamics in response to fracking.</title>
        <authorList>
            <person name="Lamendella R."/>
        </authorList>
    </citation>
    <scope>NUCLEOTIDE SEQUENCE [LARGE SCALE GENOMIC DNA]</scope>
    <source>
        <strain evidence="1 2">160A</strain>
    </source>
</reference>
<proteinExistence type="predicted"/>
<sequence>MRFAIIVDDKTKVGRGLLDVAKSLEKTYKSVVVEKFAGESSSKEYIPSNRTVLAVNDAVNGETERVDDVDDFFNNIR</sequence>
<comment type="caution">
    <text evidence="1">The sequence shown here is derived from an EMBL/GenBank/DDBJ whole genome shotgun (WGS) entry which is preliminary data.</text>
</comment>
<name>A0A2T0XIR5_9BACT</name>
<dbReference type="EMBL" id="QPIZ01000002">
    <property type="protein sequence ID" value="RCW38969.1"/>
    <property type="molecule type" value="Genomic_DNA"/>
</dbReference>
<gene>
    <name evidence="1" type="ORF">DFO77_102123</name>
</gene>
<evidence type="ECO:0000313" key="2">
    <source>
        <dbReference type="Proteomes" id="UP000252733"/>
    </source>
</evidence>
<organism evidence="1 2">
    <name type="scientific">Marinilabilia salmonicolor</name>
    <dbReference type="NCBI Taxonomy" id="989"/>
    <lineage>
        <taxon>Bacteria</taxon>
        <taxon>Pseudomonadati</taxon>
        <taxon>Bacteroidota</taxon>
        <taxon>Bacteroidia</taxon>
        <taxon>Marinilabiliales</taxon>
        <taxon>Marinilabiliaceae</taxon>
        <taxon>Marinilabilia</taxon>
    </lineage>
</organism>
<protein>
    <submittedName>
        <fullName evidence="1">Uncharacterized protein</fullName>
    </submittedName>
</protein>
<dbReference type="AlphaFoldDB" id="A0A2T0XIR5"/>